<keyword evidence="5" id="KW-1185">Reference proteome</keyword>
<reference evidence="4 5" key="1">
    <citation type="submission" date="2019-03" db="EMBL/GenBank/DDBJ databases">
        <title>Genomic Encyclopedia of Type Strains, Phase IV (KMG-IV): sequencing the most valuable type-strain genomes for metagenomic binning, comparative biology and taxonomic classification.</title>
        <authorList>
            <person name="Goeker M."/>
        </authorList>
    </citation>
    <scope>NUCLEOTIDE SEQUENCE [LARGE SCALE GENOMIC DNA]</scope>
    <source>
        <strain evidence="4 5">DSM 45765</strain>
    </source>
</reference>
<dbReference type="InterPro" id="IPR041490">
    <property type="entry name" value="KstR2_TetR_C"/>
</dbReference>
<gene>
    <name evidence="4" type="ORF">EV191_108171</name>
</gene>
<dbReference type="SUPFAM" id="SSF48498">
    <property type="entry name" value="Tetracyclin repressor-like, C-terminal domain"/>
    <property type="match status" value="1"/>
</dbReference>
<dbReference type="PRINTS" id="PR00455">
    <property type="entry name" value="HTHTETR"/>
</dbReference>
<evidence type="ECO:0000256" key="2">
    <source>
        <dbReference type="PROSITE-ProRule" id="PRU00335"/>
    </source>
</evidence>
<proteinExistence type="predicted"/>
<evidence type="ECO:0000256" key="1">
    <source>
        <dbReference type="ARBA" id="ARBA00023125"/>
    </source>
</evidence>
<accession>A0A4R2QKV0</accession>
<sequence length="209" mass="23255">MATAFEKAGSLAPIQRGAGGAALREAAREVFAERGYHGASIRDIAKRAGLSLSALYYWYASKQELFAALLEDSVQDYFETCDAALREAADTPQDRLRVLVQATVDYRVRRRLESIIATREILNLEPAQANRLVELRRAATDLFRDVIADGIRQGVFDCEHPDDSRRSLEAACNAIADWYDPAGEITADQLADRYADIALRLVGYTRNVQ</sequence>
<feature type="DNA-binding region" description="H-T-H motif" evidence="2">
    <location>
        <begin position="40"/>
        <end position="59"/>
    </location>
</feature>
<dbReference type="Pfam" id="PF17932">
    <property type="entry name" value="TetR_C_24"/>
    <property type="match status" value="1"/>
</dbReference>
<dbReference type="GO" id="GO:0000976">
    <property type="term" value="F:transcription cis-regulatory region binding"/>
    <property type="evidence" value="ECO:0007669"/>
    <property type="project" value="TreeGrafter"/>
</dbReference>
<dbReference type="PANTHER" id="PTHR30055">
    <property type="entry name" value="HTH-TYPE TRANSCRIPTIONAL REGULATOR RUTR"/>
    <property type="match status" value="1"/>
</dbReference>
<dbReference type="PROSITE" id="PS50977">
    <property type="entry name" value="HTH_TETR_2"/>
    <property type="match status" value="1"/>
</dbReference>
<comment type="caution">
    <text evidence="4">The sequence shown here is derived from an EMBL/GenBank/DDBJ whole genome shotgun (WGS) entry which is preliminary data.</text>
</comment>
<dbReference type="Gene3D" id="1.10.10.60">
    <property type="entry name" value="Homeodomain-like"/>
    <property type="match status" value="1"/>
</dbReference>
<evidence type="ECO:0000313" key="5">
    <source>
        <dbReference type="Proteomes" id="UP000294911"/>
    </source>
</evidence>
<keyword evidence="1 2" id="KW-0238">DNA-binding</keyword>
<feature type="domain" description="HTH tetR-type" evidence="3">
    <location>
        <begin position="17"/>
        <end position="77"/>
    </location>
</feature>
<evidence type="ECO:0000313" key="4">
    <source>
        <dbReference type="EMBL" id="TCP50082.1"/>
    </source>
</evidence>
<evidence type="ECO:0000259" key="3">
    <source>
        <dbReference type="PROSITE" id="PS50977"/>
    </source>
</evidence>
<dbReference type="RefSeq" id="WP_243659049.1">
    <property type="nucleotide sequence ID" value="NZ_SLXQ01000008.1"/>
</dbReference>
<dbReference type="PANTHER" id="PTHR30055:SF237">
    <property type="entry name" value="TRANSCRIPTIONAL REPRESSOR MCE3R"/>
    <property type="match status" value="1"/>
</dbReference>
<dbReference type="InterPro" id="IPR009057">
    <property type="entry name" value="Homeodomain-like_sf"/>
</dbReference>
<dbReference type="InterPro" id="IPR050109">
    <property type="entry name" value="HTH-type_TetR-like_transc_reg"/>
</dbReference>
<dbReference type="EMBL" id="SLXQ01000008">
    <property type="protein sequence ID" value="TCP50082.1"/>
    <property type="molecule type" value="Genomic_DNA"/>
</dbReference>
<dbReference type="AlphaFoldDB" id="A0A4R2QKV0"/>
<dbReference type="Gene3D" id="1.10.357.10">
    <property type="entry name" value="Tetracycline Repressor, domain 2"/>
    <property type="match status" value="1"/>
</dbReference>
<dbReference type="InterPro" id="IPR036271">
    <property type="entry name" value="Tet_transcr_reg_TetR-rel_C_sf"/>
</dbReference>
<name>A0A4R2QKV0_9PSEU</name>
<dbReference type="Pfam" id="PF00440">
    <property type="entry name" value="TetR_N"/>
    <property type="match status" value="1"/>
</dbReference>
<protein>
    <submittedName>
        <fullName evidence="4">TetR family transcriptional regulator</fullName>
    </submittedName>
</protein>
<organism evidence="4 5">
    <name type="scientific">Tamaricihabitans halophyticus</name>
    <dbReference type="NCBI Taxonomy" id="1262583"/>
    <lineage>
        <taxon>Bacteria</taxon>
        <taxon>Bacillati</taxon>
        <taxon>Actinomycetota</taxon>
        <taxon>Actinomycetes</taxon>
        <taxon>Pseudonocardiales</taxon>
        <taxon>Pseudonocardiaceae</taxon>
        <taxon>Tamaricihabitans</taxon>
    </lineage>
</organism>
<dbReference type="Proteomes" id="UP000294911">
    <property type="component" value="Unassembled WGS sequence"/>
</dbReference>
<dbReference type="SUPFAM" id="SSF46689">
    <property type="entry name" value="Homeodomain-like"/>
    <property type="match status" value="1"/>
</dbReference>
<dbReference type="InterPro" id="IPR001647">
    <property type="entry name" value="HTH_TetR"/>
</dbReference>
<dbReference type="GO" id="GO:0003700">
    <property type="term" value="F:DNA-binding transcription factor activity"/>
    <property type="evidence" value="ECO:0007669"/>
    <property type="project" value="TreeGrafter"/>
</dbReference>